<dbReference type="InterPro" id="IPR016462">
    <property type="entry name" value="ModE"/>
</dbReference>
<dbReference type="Proteomes" id="UP000001695">
    <property type="component" value="Chromosome"/>
</dbReference>
<reference evidence="8" key="1">
    <citation type="submission" date="2008-03" db="EMBL/GenBank/DDBJ databases">
        <title>Complete sequence of chromosome of Beijerinckia indica subsp. indica ATCC 9039.</title>
        <authorList>
            <consortium name="US DOE Joint Genome Institute"/>
            <person name="Copeland A."/>
            <person name="Lucas S."/>
            <person name="Lapidus A."/>
            <person name="Glavina del Rio T."/>
            <person name="Dalin E."/>
            <person name="Tice H."/>
            <person name="Bruce D."/>
            <person name="Goodwin L."/>
            <person name="Pitluck S."/>
            <person name="LaButti K."/>
            <person name="Schmutz J."/>
            <person name="Larimer F."/>
            <person name="Land M."/>
            <person name="Hauser L."/>
            <person name="Kyrpides N."/>
            <person name="Mikhailova N."/>
            <person name="Dunfield P.F."/>
            <person name="Dedysh S.N."/>
            <person name="Liesack W."/>
            <person name="Saw J.H."/>
            <person name="Alam M."/>
            <person name="Chen Y."/>
            <person name="Murrell J.C."/>
            <person name="Richardson P."/>
        </authorList>
    </citation>
    <scope>NUCLEOTIDE SEQUENCE [LARGE SCALE GENOMIC DNA]</scope>
    <source>
        <strain evidence="8">ATCC 9039 / DSM 1715 / NCIMB 8712</strain>
    </source>
</reference>
<reference evidence="7 8" key="2">
    <citation type="journal article" date="2010" name="J. Bacteriol.">
        <title>Complete genome sequence of Beijerinckia indica subsp. indica.</title>
        <authorList>
            <person name="Tamas I."/>
            <person name="Dedysh S.N."/>
            <person name="Liesack W."/>
            <person name="Stott M.B."/>
            <person name="Alam M."/>
            <person name="Murrell J.C."/>
            <person name="Dunfield P.F."/>
        </authorList>
    </citation>
    <scope>NUCLEOTIDE SEQUENCE [LARGE SCALE GENOMIC DNA]</scope>
    <source>
        <strain evidence="8">ATCC 9039 / DSM 1715 / NCIMB 8712</strain>
    </source>
</reference>
<keyword evidence="3 5" id="KW-0500">Molybdenum</keyword>
<dbReference type="Pfam" id="PF03459">
    <property type="entry name" value="TOBE"/>
    <property type="match status" value="2"/>
</dbReference>
<dbReference type="InterPro" id="IPR036390">
    <property type="entry name" value="WH_DNA-bd_sf"/>
</dbReference>
<feature type="domain" description="Mop" evidence="6">
    <location>
        <begin position="196"/>
        <end position="262"/>
    </location>
</feature>
<keyword evidence="8" id="KW-1185">Reference proteome</keyword>
<protein>
    <submittedName>
        <fullName evidence="7">Transcriptional regulator, ModE family</fullName>
    </submittedName>
</protein>
<evidence type="ECO:0000313" key="8">
    <source>
        <dbReference type="Proteomes" id="UP000001695"/>
    </source>
</evidence>
<organism evidence="7 8">
    <name type="scientific">Beijerinckia indica subsp. indica (strain ATCC 9039 / DSM 1715 / NCIMB 8712)</name>
    <dbReference type="NCBI Taxonomy" id="395963"/>
    <lineage>
        <taxon>Bacteria</taxon>
        <taxon>Pseudomonadati</taxon>
        <taxon>Pseudomonadota</taxon>
        <taxon>Alphaproteobacteria</taxon>
        <taxon>Hyphomicrobiales</taxon>
        <taxon>Beijerinckiaceae</taxon>
        <taxon>Beijerinckia</taxon>
    </lineage>
</organism>
<evidence type="ECO:0000256" key="5">
    <source>
        <dbReference type="PIRNR" id="PIRNR005763"/>
    </source>
</evidence>
<dbReference type="PIRSF" id="PIRSF005763">
    <property type="entry name" value="Txn_reg_ModE"/>
    <property type="match status" value="1"/>
</dbReference>
<dbReference type="InterPro" id="IPR036388">
    <property type="entry name" value="WH-like_DNA-bd_sf"/>
</dbReference>
<dbReference type="eggNOG" id="COG2005">
    <property type="taxonomic scope" value="Bacteria"/>
</dbReference>
<dbReference type="PANTHER" id="PTHR30432:SF1">
    <property type="entry name" value="DNA-BINDING TRANSCRIPTIONAL DUAL REGULATOR MODE"/>
    <property type="match status" value="1"/>
</dbReference>
<proteinExistence type="inferred from homology"/>
<evidence type="ECO:0000256" key="1">
    <source>
        <dbReference type="ARBA" id="ARBA00008110"/>
    </source>
</evidence>
<name>B2IJA3_BEII9</name>
<evidence type="ECO:0000256" key="3">
    <source>
        <dbReference type="ARBA" id="ARBA00022505"/>
    </source>
</evidence>
<dbReference type="PANTHER" id="PTHR30432">
    <property type="entry name" value="TRANSCRIPTIONAL REGULATOR MODE"/>
    <property type="match status" value="1"/>
</dbReference>
<keyword evidence="2 5" id="KW-0813">Transport</keyword>
<sequence>MISRKIDTFLALRADKRLLISRERITLLEAVMQHGSITRGAEIAGFSYKTAWNAVHDINDLLPYPAFIIHSGGIQSGAEITEEGRRLIAIFRHLEKKLGRISDMIAEKGLKNDRDLLFWGMAMRLSTRNAFRCTVKNVLSAPINVLVQLQISPECEIAAVLTSTSVQELGLVVGCPAVVLVNASSVILTTTEEPPRISAWNKIPGTVLTYIKDETNFEVIVDIGDGMTITSIISCEETEEGDFHPGKKVWAIFKTSDVIIASD</sequence>
<keyword evidence="4" id="KW-0677">Repeat</keyword>
<accession>B2IJA3</accession>
<dbReference type="InterPro" id="IPR005116">
    <property type="entry name" value="Transp-assoc_OB_typ1"/>
</dbReference>
<dbReference type="STRING" id="395963.Bind_2640"/>
<dbReference type="Gene3D" id="2.40.50.100">
    <property type="match status" value="2"/>
</dbReference>
<dbReference type="InterPro" id="IPR004606">
    <property type="entry name" value="Mop_domain"/>
</dbReference>
<dbReference type="PROSITE" id="PS51866">
    <property type="entry name" value="MOP"/>
    <property type="match status" value="2"/>
</dbReference>
<dbReference type="SUPFAM" id="SSF50331">
    <property type="entry name" value="MOP-like"/>
    <property type="match status" value="2"/>
</dbReference>
<dbReference type="GO" id="GO:0015689">
    <property type="term" value="P:molybdate ion transport"/>
    <property type="evidence" value="ECO:0007669"/>
    <property type="project" value="UniProtKB-UniRule"/>
</dbReference>
<dbReference type="KEGG" id="bid:Bind_2640"/>
<dbReference type="GO" id="GO:0030151">
    <property type="term" value="F:molybdenum ion binding"/>
    <property type="evidence" value="ECO:0007669"/>
    <property type="project" value="UniProtKB-UniRule"/>
</dbReference>
<gene>
    <name evidence="7" type="ordered locus">Bind_2640</name>
</gene>
<evidence type="ECO:0000313" key="7">
    <source>
        <dbReference type="EMBL" id="ACB96221.1"/>
    </source>
</evidence>
<evidence type="ECO:0000259" key="6">
    <source>
        <dbReference type="PROSITE" id="PS51866"/>
    </source>
</evidence>
<evidence type="ECO:0000256" key="2">
    <source>
        <dbReference type="ARBA" id="ARBA00022448"/>
    </source>
</evidence>
<dbReference type="AlphaFoldDB" id="B2IJA3"/>
<evidence type="ECO:0000256" key="4">
    <source>
        <dbReference type="ARBA" id="ARBA00022737"/>
    </source>
</evidence>
<comment type="similarity">
    <text evidence="1 5">Belongs to the ModE family.</text>
</comment>
<dbReference type="GO" id="GO:0006355">
    <property type="term" value="P:regulation of DNA-templated transcription"/>
    <property type="evidence" value="ECO:0007669"/>
    <property type="project" value="InterPro"/>
</dbReference>
<dbReference type="HOGENOM" id="CLU_087839_1_0_5"/>
<dbReference type="OrthoDB" id="9800709at2"/>
<dbReference type="InterPro" id="IPR008995">
    <property type="entry name" value="Mo/tungstate-bd_C_term_dom"/>
</dbReference>
<dbReference type="InterPro" id="IPR051815">
    <property type="entry name" value="Molybdate_resp_trans_reg"/>
</dbReference>
<feature type="domain" description="Mop" evidence="6">
    <location>
        <begin position="124"/>
        <end position="190"/>
    </location>
</feature>
<dbReference type="SUPFAM" id="SSF46785">
    <property type="entry name" value="Winged helix' DNA-binding domain"/>
    <property type="match status" value="1"/>
</dbReference>
<dbReference type="Gene3D" id="1.10.10.10">
    <property type="entry name" value="Winged helix-like DNA-binding domain superfamily/Winged helix DNA-binding domain"/>
    <property type="match status" value="1"/>
</dbReference>
<dbReference type="EMBL" id="CP001016">
    <property type="protein sequence ID" value="ACB96221.1"/>
    <property type="molecule type" value="Genomic_DNA"/>
</dbReference>
<dbReference type="eggNOG" id="COG3585">
    <property type="taxonomic scope" value="Bacteria"/>
</dbReference>